<feature type="transmembrane region" description="Helical" evidence="8">
    <location>
        <begin position="303"/>
        <end position="324"/>
    </location>
</feature>
<dbReference type="Proteomes" id="UP000521032">
    <property type="component" value="Unassembled WGS sequence"/>
</dbReference>
<evidence type="ECO:0000256" key="5">
    <source>
        <dbReference type="ARBA" id="ARBA00022692"/>
    </source>
</evidence>
<evidence type="ECO:0000256" key="4">
    <source>
        <dbReference type="ARBA" id="ARBA00022475"/>
    </source>
</evidence>
<dbReference type="PRINTS" id="PR01036">
    <property type="entry name" value="TCRTETB"/>
</dbReference>
<dbReference type="RefSeq" id="WP_186088460.1">
    <property type="nucleotide sequence ID" value="NZ_BMDB01000004.1"/>
</dbReference>
<feature type="transmembrane region" description="Helical" evidence="8">
    <location>
        <begin position="104"/>
        <end position="126"/>
    </location>
</feature>
<sequence>MSKTSPDKPDYRLITILITGAFIAFLSNTFLNVALPSIKDEFDISTGTVQWVSTSYMLVSGIVIPTTAYLMNKFSARQIFLSAMSLFLLGATIAGFSISFPMLIVGRMIQAAGSSILMPLLMNTMIRSFPPEKRGTAMGLFSLVMFFAPAIGPTLSGFIVQSYSWNMLFIMMLPVIIIILVVGYKLLPEIKNNNKAVMDIPSVILSTLGFGALLYGLVSAGDHKLLSIITLAPIFIGLILVYIYIMRQMKLEMPMLNFRVYKHKMYTLGAIISSASNMGLFAGMILVPLFLQDIQGKSPIETGLLLLPGALIMGFLSPVSGKLFDKVGPKWLAIVGLILATITTYMFSKLTFDTSFGYLLTLYMVRAFGMTMVNTPVMTNGMNDLPRELTPDGSSLNSMMNQVSGAVGIAVLISVMQGYMNFQLSKIANPTQLEINQAMLDGINLSFFVGSIFMAIGLLTALFLKPAYSTENLEDGITSVRPIGESHKIKRKEQD</sequence>
<feature type="transmembrane region" description="Helical" evidence="8">
    <location>
        <begin position="79"/>
        <end position="98"/>
    </location>
</feature>
<comment type="similarity">
    <text evidence="2">Belongs to the major facilitator superfamily. EmrB family.</text>
</comment>
<dbReference type="AlphaFoldDB" id="A0A6V7RNC0"/>
<protein>
    <submittedName>
        <fullName evidence="10">Multidrug export protein EmrB</fullName>
    </submittedName>
</protein>
<evidence type="ECO:0000256" key="3">
    <source>
        <dbReference type="ARBA" id="ARBA00022448"/>
    </source>
</evidence>
<evidence type="ECO:0000313" key="11">
    <source>
        <dbReference type="Proteomes" id="UP000521032"/>
    </source>
</evidence>
<feature type="transmembrane region" description="Helical" evidence="8">
    <location>
        <begin position="138"/>
        <end position="159"/>
    </location>
</feature>
<evidence type="ECO:0000256" key="2">
    <source>
        <dbReference type="ARBA" id="ARBA00008537"/>
    </source>
</evidence>
<dbReference type="GO" id="GO:0022857">
    <property type="term" value="F:transmembrane transporter activity"/>
    <property type="evidence" value="ECO:0007669"/>
    <property type="project" value="InterPro"/>
</dbReference>
<reference evidence="10 11" key="1">
    <citation type="submission" date="2020-07" db="EMBL/GenBank/DDBJ databases">
        <authorList>
            <person name="Criscuolo A."/>
        </authorList>
    </citation>
    <scope>NUCLEOTIDE SEQUENCE [LARGE SCALE GENOMIC DNA]</scope>
    <source>
        <strain evidence="11">CIP 111030</strain>
    </source>
</reference>
<feature type="transmembrane region" description="Helical" evidence="8">
    <location>
        <begin position="403"/>
        <end position="422"/>
    </location>
</feature>
<dbReference type="PANTHER" id="PTHR42718">
    <property type="entry name" value="MAJOR FACILITATOR SUPERFAMILY MULTIDRUG TRANSPORTER MFSC"/>
    <property type="match status" value="1"/>
</dbReference>
<dbReference type="PANTHER" id="PTHR42718:SF9">
    <property type="entry name" value="MAJOR FACILITATOR SUPERFAMILY MULTIDRUG TRANSPORTER MFSC"/>
    <property type="match status" value="1"/>
</dbReference>
<dbReference type="GO" id="GO:0005886">
    <property type="term" value="C:plasma membrane"/>
    <property type="evidence" value="ECO:0007669"/>
    <property type="project" value="UniProtKB-SubCell"/>
</dbReference>
<keyword evidence="7 8" id="KW-0472">Membrane</keyword>
<feature type="transmembrane region" description="Helical" evidence="8">
    <location>
        <begin position="331"/>
        <end position="348"/>
    </location>
</feature>
<feature type="transmembrane region" description="Helical" evidence="8">
    <location>
        <begin position="224"/>
        <end position="245"/>
    </location>
</feature>
<dbReference type="NCBIfam" id="TIGR00711">
    <property type="entry name" value="efflux_EmrB"/>
    <property type="match status" value="1"/>
</dbReference>
<organism evidence="10 11">
    <name type="scientific">Phocicoccus schoeneichii</name>
    <dbReference type="NCBI Taxonomy" id="1812261"/>
    <lineage>
        <taxon>Bacteria</taxon>
        <taxon>Bacillati</taxon>
        <taxon>Bacillota</taxon>
        <taxon>Bacilli</taxon>
        <taxon>Bacillales</taxon>
        <taxon>Salinicoccaceae</taxon>
        <taxon>Phocicoccus</taxon>
    </lineage>
</organism>
<feature type="transmembrane region" description="Helical" evidence="8">
    <location>
        <begin position="51"/>
        <end position="72"/>
    </location>
</feature>
<dbReference type="InterPro" id="IPR011701">
    <property type="entry name" value="MFS"/>
</dbReference>
<keyword evidence="3" id="KW-0813">Transport</keyword>
<evidence type="ECO:0000256" key="1">
    <source>
        <dbReference type="ARBA" id="ARBA00004651"/>
    </source>
</evidence>
<dbReference type="SUPFAM" id="SSF103473">
    <property type="entry name" value="MFS general substrate transporter"/>
    <property type="match status" value="1"/>
</dbReference>
<name>A0A6V7RNC0_9BACL</name>
<proteinExistence type="inferred from homology"/>
<feature type="transmembrane region" description="Helical" evidence="8">
    <location>
        <begin position="266"/>
        <end position="291"/>
    </location>
</feature>
<dbReference type="InterPro" id="IPR004638">
    <property type="entry name" value="EmrB-like"/>
</dbReference>
<evidence type="ECO:0000256" key="7">
    <source>
        <dbReference type="ARBA" id="ARBA00023136"/>
    </source>
</evidence>
<evidence type="ECO:0000256" key="8">
    <source>
        <dbReference type="SAM" id="Phobius"/>
    </source>
</evidence>
<feature type="transmembrane region" description="Helical" evidence="8">
    <location>
        <begin position="196"/>
        <end position="218"/>
    </location>
</feature>
<feature type="transmembrane region" description="Helical" evidence="8">
    <location>
        <begin position="165"/>
        <end position="184"/>
    </location>
</feature>
<dbReference type="PROSITE" id="PS50850">
    <property type="entry name" value="MFS"/>
    <property type="match status" value="1"/>
</dbReference>
<feature type="transmembrane region" description="Helical" evidence="8">
    <location>
        <begin position="12"/>
        <end position="31"/>
    </location>
</feature>
<feature type="domain" description="Major facilitator superfamily (MFS) profile" evidence="9">
    <location>
        <begin position="13"/>
        <end position="469"/>
    </location>
</feature>
<keyword evidence="11" id="KW-1185">Reference proteome</keyword>
<comment type="caution">
    <text evidence="10">The sequence shown here is derived from an EMBL/GenBank/DDBJ whole genome shotgun (WGS) entry which is preliminary data.</text>
</comment>
<keyword evidence="5 8" id="KW-0812">Transmembrane</keyword>
<dbReference type="InterPro" id="IPR020846">
    <property type="entry name" value="MFS_dom"/>
</dbReference>
<evidence type="ECO:0000256" key="6">
    <source>
        <dbReference type="ARBA" id="ARBA00022989"/>
    </source>
</evidence>
<keyword evidence="4" id="KW-1003">Cell membrane</keyword>
<dbReference type="Gene3D" id="1.20.1720.10">
    <property type="entry name" value="Multidrug resistance protein D"/>
    <property type="match status" value="1"/>
</dbReference>
<dbReference type="CDD" id="cd17503">
    <property type="entry name" value="MFS_LmrB_MDR_like"/>
    <property type="match status" value="1"/>
</dbReference>
<evidence type="ECO:0000313" key="10">
    <source>
        <dbReference type="EMBL" id="CAD2079535.1"/>
    </source>
</evidence>
<comment type="subcellular location">
    <subcellularLocation>
        <location evidence="1">Cell membrane</location>
        <topology evidence="1">Multi-pass membrane protein</topology>
    </subcellularLocation>
</comment>
<evidence type="ECO:0000259" key="9">
    <source>
        <dbReference type="PROSITE" id="PS50850"/>
    </source>
</evidence>
<keyword evidence="6 8" id="KW-1133">Transmembrane helix</keyword>
<feature type="transmembrane region" description="Helical" evidence="8">
    <location>
        <begin position="442"/>
        <end position="464"/>
    </location>
</feature>
<dbReference type="Gene3D" id="1.20.1250.20">
    <property type="entry name" value="MFS general substrate transporter like domains"/>
    <property type="match status" value="1"/>
</dbReference>
<accession>A0A6V7RNC0</accession>
<gene>
    <name evidence="10" type="primary">emrB_2</name>
    <name evidence="10" type="ORF">JEOSCH030_01655</name>
</gene>
<dbReference type="Pfam" id="PF07690">
    <property type="entry name" value="MFS_1"/>
    <property type="match status" value="1"/>
</dbReference>
<dbReference type="EMBL" id="CAJEWE010000011">
    <property type="protein sequence ID" value="CAD2079535.1"/>
    <property type="molecule type" value="Genomic_DNA"/>
</dbReference>
<dbReference type="InterPro" id="IPR036259">
    <property type="entry name" value="MFS_trans_sf"/>
</dbReference>